<proteinExistence type="predicted"/>
<dbReference type="EMBL" id="JBHLYQ010000012">
    <property type="protein sequence ID" value="MFC0081007.1"/>
    <property type="molecule type" value="Genomic_DNA"/>
</dbReference>
<protein>
    <submittedName>
        <fullName evidence="2">Uncharacterized protein</fullName>
    </submittedName>
</protein>
<keyword evidence="1" id="KW-0812">Transmembrane</keyword>
<keyword evidence="1" id="KW-1133">Transmembrane helix</keyword>
<gene>
    <name evidence="2" type="ORF">ACFFRE_02390</name>
</gene>
<evidence type="ECO:0000313" key="2">
    <source>
        <dbReference type="EMBL" id="MFC0081007.1"/>
    </source>
</evidence>
<organism evidence="2 3">
    <name type="scientific">Aciditerrimonas ferrireducens</name>
    <dbReference type="NCBI Taxonomy" id="667306"/>
    <lineage>
        <taxon>Bacteria</taxon>
        <taxon>Bacillati</taxon>
        <taxon>Actinomycetota</taxon>
        <taxon>Acidimicrobiia</taxon>
        <taxon>Acidimicrobiales</taxon>
        <taxon>Acidimicrobiaceae</taxon>
        <taxon>Aciditerrimonas</taxon>
    </lineage>
</organism>
<dbReference type="RefSeq" id="WP_248105677.1">
    <property type="nucleotide sequence ID" value="NZ_JAKHEX010000003.1"/>
</dbReference>
<feature type="transmembrane region" description="Helical" evidence="1">
    <location>
        <begin position="97"/>
        <end position="117"/>
    </location>
</feature>
<sequence>MASVTPLRSPPPQASGSRPWWQRVRPAEAGVGAYCLVALLAGSLAGAGPGLVLLEVLVLRRRWRADPGGQHADAWEQRLARSVLGAAVVLREGLARLLVVGLVVAAVALALLGAGALVAIETAHGAALLVGIGTAIGVGVQQRRQGTR</sequence>
<comment type="caution">
    <text evidence="2">The sequence shown here is derived from an EMBL/GenBank/DDBJ whole genome shotgun (WGS) entry which is preliminary data.</text>
</comment>
<name>A0ABV6C007_9ACTN</name>
<evidence type="ECO:0000313" key="3">
    <source>
        <dbReference type="Proteomes" id="UP001589788"/>
    </source>
</evidence>
<feature type="transmembrane region" description="Helical" evidence="1">
    <location>
        <begin position="123"/>
        <end position="140"/>
    </location>
</feature>
<dbReference type="Proteomes" id="UP001589788">
    <property type="component" value="Unassembled WGS sequence"/>
</dbReference>
<accession>A0ABV6C007</accession>
<reference evidence="2 3" key="1">
    <citation type="submission" date="2024-09" db="EMBL/GenBank/DDBJ databases">
        <authorList>
            <person name="Sun Q."/>
            <person name="Mori K."/>
        </authorList>
    </citation>
    <scope>NUCLEOTIDE SEQUENCE [LARGE SCALE GENOMIC DNA]</scope>
    <source>
        <strain evidence="2 3">JCM 15389</strain>
    </source>
</reference>
<evidence type="ECO:0000256" key="1">
    <source>
        <dbReference type="SAM" id="Phobius"/>
    </source>
</evidence>
<keyword evidence="1" id="KW-0472">Membrane</keyword>
<keyword evidence="3" id="KW-1185">Reference proteome</keyword>
<feature type="transmembrane region" description="Helical" evidence="1">
    <location>
        <begin position="31"/>
        <end position="54"/>
    </location>
</feature>